<protein>
    <submittedName>
        <fullName evidence="1">Uncharacterized protein</fullName>
    </submittedName>
</protein>
<dbReference type="EMBL" id="QGKX02002183">
    <property type="protein sequence ID" value="KAF3485993.1"/>
    <property type="molecule type" value="Genomic_DNA"/>
</dbReference>
<proteinExistence type="predicted"/>
<dbReference type="AlphaFoldDB" id="A0A8S9MTM6"/>
<sequence>MNPVDFRNSDDIHPRVEEVQSPKMLLGRGMKNPVAKDVEKVHHYYASESNELPYDLDSEEA</sequence>
<gene>
    <name evidence="1" type="ORF">F2Q69_00052297</name>
</gene>
<name>A0A8S9MTM6_BRACR</name>
<organism evidence="1 2">
    <name type="scientific">Brassica cretica</name>
    <name type="common">Mustard</name>
    <dbReference type="NCBI Taxonomy" id="69181"/>
    <lineage>
        <taxon>Eukaryota</taxon>
        <taxon>Viridiplantae</taxon>
        <taxon>Streptophyta</taxon>
        <taxon>Embryophyta</taxon>
        <taxon>Tracheophyta</taxon>
        <taxon>Spermatophyta</taxon>
        <taxon>Magnoliopsida</taxon>
        <taxon>eudicotyledons</taxon>
        <taxon>Gunneridae</taxon>
        <taxon>Pentapetalae</taxon>
        <taxon>rosids</taxon>
        <taxon>malvids</taxon>
        <taxon>Brassicales</taxon>
        <taxon>Brassicaceae</taxon>
        <taxon>Brassiceae</taxon>
        <taxon>Brassica</taxon>
    </lineage>
</organism>
<evidence type="ECO:0000313" key="2">
    <source>
        <dbReference type="Proteomes" id="UP000712600"/>
    </source>
</evidence>
<comment type="caution">
    <text evidence="1">The sequence shown here is derived from an EMBL/GenBank/DDBJ whole genome shotgun (WGS) entry which is preliminary data.</text>
</comment>
<dbReference type="Proteomes" id="UP000712600">
    <property type="component" value="Unassembled WGS sequence"/>
</dbReference>
<accession>A0A8S9MTM6</accession>
<reference evidence="1" key="1">
    <citation type="submission" date="2019-12" db="EMBL/GenBank/DDBJ databases">
        <title>Genome sequencing and annotation of Brassica cretica.</title>
        <authorList>
            <person name="Studholme D.J."/>
            <person name="Sarris P."/>
        </authorList>
    </citation>
    <scope>NUCLEOTIDE SEQUENCE</scope>
    <source>
        <strain evidence="1">PFS-109/04</strain>
        <tissue evidence="1">Leaf</tissue>
    </source>
</reference>
<evidence type="ECO:0000313" key="1">
    <source>
        <dbReference type="EMBL" id="KAF3485993.1"/>
    </source>
</evidence>